<dbReference type="PANTHER" id="PTHR34449">
    <property type="entry name" value="RHO TERMINATION FACTOR"/>
    <property type="match status" value="1"/>
</dbReference>
<feature type="domain" description="Rho termination factor-like N-terminal" evidence="2">
    <location>
        <begin position="198"/>
        <end position="230"/>
    </location>
</feature>
<keyword evidence="4" id="KW-1185">Reference proteome</keyword>
<feature type="compositionally biased region" description="Basic and acidic residues" evidence="1">
    <location>
        <begin position="132"/>
        <end position="147"/>
    </location>
</feature>
<accession>A0ABR2M1N3</accession>
<proteinExistence type="predicted"/>
<comment type="caution">
    <text evidence="3">The sequence shown here is derived from an EMBL/GenBank/DDBJ whole genome shotgun (WGS) entry which is preliminary data.</text>
</comment>
<gene>
    <name evidence="3" type="ORF">KSP40_PGU022260</name>
</gene>
<dbReference type="EMBL" id="JBBWWR010000013">
    <property type="protein sequence ID" value="KAK8956390.1"/>
    <property type="molecule type" value="Genomic_DNA"/>
</dbReference>
<feature type="region of interest" description="Disordered" evidence="1">
    <location>
        <begin position="1"/>
        <end position="22"/>
    </location>
</feature>
<feature type="region of interest" description="Disordered" evidence="1">
    <location>
        <begin position="39"/>
        <end position="186"/>
    </location>
</feature>
<evidence type="ECO:0000256" key="1">
    <source>
        <dbReference type="SAM" id="MobiDB-lite"/>
    </source>
</evidence>
<sequence>MHAVLLPNSGRRPLSPFLSPAKSTIQGKKIADFSLHWNPRKGEIHCPNSSIARSEGSRRKPPHRRFPSNKPIKEEEEADDELKQTPKSAGNEEILALFRRIRSSISKGGEANAPRRRTRSHRTADPVSPDRNQYRERGKEIGRRNSTLEDSSGLPRRPLSKFVRKSPIPMAPPPLKVRRSPEKGDRAVKELEMEKIDEMKLPELKEVARRKGIKGLSKLKKGELLQLLKERVCMLLLD</sequence>
<dbReference type="Proteomes" id="UP001412067">
    <property type="component" value="Unassembled WGS sequence"/>
</dbReference>
<protein>
    <recommendedName>
        <fullName evidence="2">Rho termination factor-like N-terminal domain-containing protein</fullName>
    </recommendedName>
</protein>
<dbReference type="Pfam" id="PF07498">
    <property type="entry name" value="Rho_N"/>
    <property type="match status" value="1"/>
</dbReference>
<evidence type="ECO:0000313" key="3">
    <source>
        <dbReference type="EMBL" id="KAK8956390.1"/>
    </source>
</evidence>
<dbReference type="PANTHER" id="PTHR34449:SF2">
    <property type="entry name" value="RHO TERMINATION FACTOR"/>
    <property type="match status" value="1"/>
</dbReference>
<evidence type="ECO:0000259" key="2">
    <source>
        <dbReference type="Pfam" id="PF07498"/>
    </source>
</evidence>
<dbReference type="InterPro" id="IPR011112">
    <property type="entry name" value="Rho-like_N"/>
</dbReference>
<evidence type="ECO:0000313" key="4">
    <source>
        <dbReference type="Proteomes" id="UP001412067"/>
    </source>
</evidence>
<reference evidence="3 4" key="1">
    <citation type="journal article" date="2022" name="Nat. Plants">
        <title>Genomes of leafy and leafless Platanthera orchids illuminate the evolution of mycoheterotrophy.</title>
        <authorList>
            <person name="Li M.H."/>
            <person name="Liu K.W."/>
            <person name="Li Z."/>
            <person name="Lu H.C."/>
            <person name="Ye Q.L."/>
            <person name="Zhang D."/>
            <person name="Wang J.Y."/>
            <person name="Li Y.F."/>
            <person name="Zhong Z.M."/>
            <person name="Liu X."/>
            <person name="Yu X."/>
            <person name="Liu D.K."/>
            <person name="Tu X.D."/>
            <person name="Liu B."/>
            <person name="Hao Y."/>
            <person name="Liao X.Y."/>
            <person name="Jiang Y.T."/>
            <person name="Sun W.H."/>
            <person name="Chen J."/>
            <person name="Chen Y.Q."/>
            <person name="Ai Y."/>
            <person name="Zhai J.W."/>
            <person name="Wu S.S."/>
            <person name="Zhou Z."/>
            <person name="Hsiao Y.Y."/>
            <person name="Wu W.L."/>
            <person name="Chen Y.Y."/>
            <person name="Lin Y.F."/>
            <person name="Hsu J.L."/>
            <person name="Li C.Y."/>
            <person name="Wang Z.W."/>
            <person name="Zhao X."/>
            <person name="Zhong W.Y."/>
            <person name="Ma X.K."/>
            <person name="Ma L."/>
            <person name="Huang J."/>
            <person name="Chen G.Z."/>
            <person name="Huang M.Z."/>
            <person name="Huang L."/>
            <person name="Peng D.H."/>
            <person name="Luo Y.B."/>
            <person name="Zou S.Q."/>
            <person name="Chen S.P."/>
            <person name="Lan S."/>
            <person name="Tsai W.C."/>
            <person name="Van de Peer Y."/>
            <person name="Liu Z.J."/>
        </authorList>
    </citation>
    <scope>NUCLEOTIDE SEQUENCE [LARGE SCALE GENOMIC DNA]</scope>
    <source>
        <strain evidence="3">Lor288</strain>
    </source>
</reference>
<organism evidence="3 4">
    <name type="scientific">Platanthera guangdongensis</name>
    <dbReference type="NCBI Taxonomy" id="2320717"/>
    <lineage>
        <taxon>Eukaryota</taxon>
        <taxon>Viridiplantae</taxon>
        <taxon>Streptophyta</taxon>
        <taxon>Embryophyta</taxon>
        <taxon>Tracheophyta</taxon>
        <taxon>Spermatophyta</taxon>
        <taxon>Magnoliopsida</taxon>
        <taxon>Liliopsida</taxon>
        <taxon>Asparagales</taxon>
        <taxon>Orchidaceae</taxon>
        <taxon>Orchidoideae</taxon>
        <taxon>Orchideae</taxon>
        <taxon>Orchidinae</taxon>
        <taxon>Platanthera</taxon>
    </lineage>
</organism>
<name>A0ABR2M1N3_9ASPA</name>